<dbReference type="InterPro" id="IPR039177">
    <property type="entry name" value="SMG9"/>
</dbReference>
<comment type="caution">
    <text evidence="4">The sequence shown here is derived from an EMBL/GenBank/DDBJ whole genome shotgun (WGS) entry which is preliminary data.</text>
</comment>
<sequence>MSDKRSRDPNKRRDRRKNESTGRPFLQAPIILDRRERPADNVNTVQEASAKQEELSTIISSSSSTPFMRKPNKFNSETILKNLTDHPGHFVIGIIGKQGVGKSTILSHFTQNPEHTFSTQPNDEFLFQGHKTDGIDMYITPERAILLDTEPLSCWTVLDQVLQTGTTNGLHPDQWLEMETLYNIIFMFSICNVVLIVNDGPDIDMDLLQLIQRAEMLKFCIPDFPLLAREQQDMHYYPDIAFVCNKCTSGEFTYKKYSDLQIILQSFFEKSQLKTRGLVNLGDVLPLFQYQGSNLFFLSEIQDQGTNIESFPILMSALRDQVLATPRKSGRKGQVSEKDWYRNAVKTFENIRKSEYINEYLQVVRKLRD</sequence>
<evidence type="ECO:0000313" key="5">
    <source>
        <dbReference type="Proteomes" id="UP000613177"/>
    </source>
</evidence>
<evidence type="ECO:0008006" key="6">
    <source>
        <dbReference type="Google" id="ProtNLM"/>
    </source>
</evidence>
<dbReference type="Gene3D" id="3.40.50.300">
    <property type="entry name" value="P-loop containing nucleotide triphosphate hydrolases"/>
    <property type="match status" value="1"/>
</dbReference>
<dbReference type="InterPro" id="IPR027417">
    <property type="entry name" value="P-loop_NTPase"/>
</dbReference>
<dbReference type="AlphaFoldDB" id="A0A8H7SPZ9"/>
<dbReference type="EMBL" id="JAEPRE010000087">
    <property type="protein sequence ID" value="KAG2233192.1"/>
    <property type="molecule type" value="Genomic_DNA"/>
</dbReference>
<evidence type="ECO:0000256" key="3">
    <source>
        <dbReference type="SAM" id="MobiDB-lite"/>
    </source>
</evidence>
<dbReference type="SUPFAM" id="SSF52540">
    <property type="entry name" value="P-loop containing nucleoside triphosphate hydrolases"/>
    <property type="match status" value="1"/>
</dbReference>
<gene>
    <name evidence="4" type="ORF">INT48_005030</name>
</gene>
<evidence type="ECO:0000256" key="1">
    <source>
        <dbReference type="ARBA" id="ARBA00007712"/>
    </source>
</evidence>
<evidence type="ECO:0000313" key="4">
    <source>
        <dbReference type="EMBL" id="KAG2233192.1"/>
    </source>
</evidence>
<keyword evidence="2" id="KW-0866">Nonsense-mediated mRNA decay</keyword>
<dbReference type="Proteomes" id="UP000613177">
    <property type="component" value="Unassembled WGS sequence"/>
</dbReference>
<comment type="similarity">
    <text evidence="1">Belongs to the SMG9 family.</text>
</comment>
<name>A0A8H7SPZ9_9FUNG</name>
<dbReference type="PANTHER" id="PTHR14270">
    <property type="entry name" value="NONSENSE-MEDIATED MRNA DECAY FACTOR SMG9"/>
    <property type="match status" value="1"/>
</dbReference>
<dbReference type="GO" id="GO:0000184">
    <property type="term" value="P:nuclear-transcribed mRNA catabolic process, nonsense-mediated decay"/>
    <property type="evidence" value="ECO:0007669"/>
    <property type="project" value="UniProtKB-KW"/>
</dbReference>
<accession>A0A8H7SPZ9</accession>
<proteinExistence type="inferred from homology"/>
<organism evidence="4 5">
    <name type="scientific">Thamnidium elegans</name>
    <dbReference type="NCBI Taxonomy" id="101142"/>
    <lineage>
        <taxon>Eukaryota</taxon>
        <taxon>Fungi</taxon>
        <taxon>Fungi incertae sedis</taxon>
        <taxon>Mucoromycota</taxon>
        <taxon>Mucoromycotina</taxon>
        <taxon>Mucoromycetes</taxon>
        <taxon>Mucorales</taxon>
        <taxon>Mucorineae</taxon>
        <taxon>Mucoraceae</taxon>
        <taxon>Thamnidium</taxon>
    </lineage>
</organism>
<keyword evidence="5" id="KW-1185">Reference proteome</keyword>
<evidence type="ECO:0000256" key="2">
    <source>
        <dbReference type="ARBA" id="ARBA00023161"/>
    </source>
</evidence>
<dbReference type="PANTHER" id="PTHR14270:SF0">
    <property type="entry name" value="NONSENSE-MEDIATED MRNA DECAY FACTOR SMG9"/>
    <property type="match status" value="1"/>
</dbReference>
<reference evidence="4" key="1">
    <citation type="submission" date="2021-01" db="EMBL/GenBank/DDBJ databases">
        <title>Metabolic potential, ecology and presence of endohyphal bacteria is reflected in genomic diversity of Mucoromycotina.</title>
        <authorList>
            <person name="Muszewska A."/>
            <person name="Okrasinska A."/>
            <person name="Steczkiewicz K."/>
            <person name="Drgas O."/>
            <person name="Orlowska M."/>
            <person name="Perlinska-Lenart U."/>
            <person name="Aleksandrzak-Piekarczyk T."/>
            <person name="Szatraj K."/>
            <person name="Zielenkiewicz U."/>
            <person name="Pilsyk S."/>
            <person name="Malc E."/>
            <person name="Mieczkowski P."/>
            <person name="Kruszewska J.S."/>
            <person name="Biernat P."/>
            <person name="Pawlowska J."/>
        </authorList>
    </citation>
    <scope>NUCLEOTIDE SEQUENCE</scope>
    <source>
        <strain evidence="4">WA0000018081</strain>
    </source>
</reference>
<protein>
    <recommendedName>
        <fullName evidence="6">Protein SMG9</fullName>
    </recommendedName>
</protein>
<feature type="compositionally biased region" description="Basic and acidic residues" evidence="3">
    <location>
        <begin position="1"/>
        <end position="20"/>
    </location>
</feature>
<feature type="region of interest" description="Disordered" evidence="3">
    <location>
        <begin position="1"/>
        <end position="28"/>
    </location>
</feature>